<dbReference type="AlphaFoldDB" id="A0A5J4QRQ8"/>
<organism evidence="1 2">
    <name type="scientific">Streblomastix strix</name>
    <dbReference type="NCBI Taxonomy" id="222440"/>
    <lineage>
        <taxon>Eukaryota</taxon>
        <taxon>Metamonada</taxon>
        <taxon>Preaxostyla</taxon>
        <taxon>Oxymonadida</taxon>
        <taxon>Streblomastigidae</taxon>
        <taxon>Streblomastix</taxon>
    </lineage>
</organism>
<sequence length="153" mass="18728">MTYNYEAEQILTLARIGAELQDSEQTKAQFLQTRFDKDNLNLRGSDTKRKYRVVNKNLLDEDFRRTYWRPRNHWFQKRRKGCERSKLQRQLWTPRLNKNLTHSIHTQSTLWTTLNRRPLGELITKNSRHLKEKIQKRLSKQCRIKSMRTWEQI</sequence>
<name>A0A5J4QRQ8_9EUKA</name>
<proteinExistence type="predicted"/>
<gene>
    <name evidence="1" type="ORF">EZS28_054213</name>
</gene>
<accession>A0A5J4QRQ8</accession>
<protein>
    <submittedName>
        <fullName evidence="1">Uncharacterized protein</fullName>
    </submittedName>
</protein>
<evidence type="ECO:0000313" key="1">
    <source>
        <dbReference type="EMBL" id="KAA6324242.1"/>
    </source>
</evidence>
<dbReference type="EMBL" id="SNRW01044423">
    <property type="protein sequence ID" value="KAA6324242.1"/>
    <property type="molecule type" value="Genomic_DNA"/>
</dbReference>
<reference evidence="1 2" key="1">
    <citation type="submission" date="2019-03" db="EMBL/GenBank/DDBJ databases">
        <title>Single cell metagenomics reveals metabolic interactions within the superorganism composed of flagellate Streblomastix strix and complex community of Bacteroidetes bacteria on its surface.</title>
        <authorList>
            <person name="Treitli S.C."/>
            <person name="Kolisko M."/>
            <person name="Husnik F."/>
            <person name="Keeling P."/>
            <person name="Hampl V."/>
        </authorList>
    </citation>
    <scope>NUCLEOTIDE SEQUENCE [LARGE SCALE GENOMIC DNA]</scope>
    <source>
        <strain evidence="1">ST1C</strain>
    </source>
</reference>
<evidence type="ECO:0000313" key="2">
    <source>
        <dbReference type="Proteomes" id="UP000324800"/>
    </source>
</evidence>
<comment type="caution">
    <text evidence="1">The sequence shown here is derived from an EMBL/GenBank/DDBJ whole genome shotgun (WGS) entry which is preliminary data.</text>
</comment>
<dbReference type="Proteomes" id="UP000324800">
    <property type="component" value="Unassembled WGS sequence"/>
</dbReference>